<dbReference type="EMBL" id="KX786187">
    <property type="protein sequence ID" value="AQX35201.1"/>
    <property type="molecule type" value="Genomic_DNA"/>
</dbReference>
<keyword evidence="1" id="KW-0472">Membrane</keyword>
<sequence>MLQLVAVISVPVLIHALPLAIVAIPVAYWLISISCRIFFLSDMTAGDFPCGNRGCHAPHRASIAVSARPLRGSGFSSLCRNVNGRLAATVPVTPPFTRRILRFLHPGILTPGCKAQRRFAPARSVVAAGSCSFLAWFFHPFDSFRWG</sequence>
<evidence type="ECO:0000256" key="1">
    <source>
        <dbReference type="SAM" id="Phobius"/>
    </source>
</evidence>
<keyword evidence="2" id="KW-0614">Plasmid</keyword>
<name>A0A1S6XXY4_ENTCL</name>
<organism evidence="2">
    <name type="scientific">Enterobacter cloacae</name>
    <dbReference type="NCBI Taxonomy" id="550"/>
    <lineage>
        <taxon>Bacteria</taxon>
        <taxon>Pseudomonadati</taxon>
        <taxon>Pseudomonadota</taxon>
        <taxon>Gammaproteobacteria</taxon>
        <taxon>Enterobacterales</taxon>
        <taxon>Enterobacteriaceae</taxon>
        <taxon>Enterobacter</taxon>
        <taxon>Enterobacter cloacae complex</taxon>
    </lineage>
</organism>
<gene>
    <name evidence="2" type="ORF">PIMI6_00510</name>
</gene>
<proteinExistence type="predicted"/>
<accession>A0A1S6XXY4</accession>
<keyword evidence="1" id="KW-0812">Transmembrane</keyword>
<feature type="transmembrane region" description="Helical" evidence="1">
    <location>
        <begin position="12"/>
        <end position="31"/>
    </location>
</feature>
<keyword evidence="1" id="KW-1133">Transmembrane helix</keyword>
<geneLocation type="plasmid" evidence="2">
    <name>pIMI-6</name>
</geneLocation>
<reference evidence="2" key="1">
    <citation type="journal article" date="2017" name="Antimicrob. Agents Chemother.">
        <title>Enterobacter cloacae Complex Isolates Harboring blaNMC-A or blaIMI-Type Class A Carbapenemase Genes on Novel Chromosomal Integrative Elements and Plasmids.</title>
        <authorList>
            <person name="Boyd D.A."/>
            <person name="Mataseje L.F."/>
            <person name="Davidson R."/>
            <person name="Delport J.A."/>
            <person name="Fuller J."/>
            <person name="Hoang L."/>
            <person name="Lefebvre B."/>
            <person name="Levett P.N."/>
            <person name="Roscoe D.L."/>
            <person name="Willey B.M."/>
            <person name="Mulvey M.R."/>
        </authorList>
    </citation>
    <scope>NUCLEOTIDE SEQUENCE</scope>
    <source>
        <strain evidence="2">N14-0444</strain>
        <plasmid evidence="2">pIMI-6</plasmid>
    </source>
</reference>
<evidence type="ECO:0000313" key="2">
    <source>
        <dbReference type="EMBL" id="AQX35201.1"/>
    </source>
</evidence>
<protein>
    <submittedName>
        <fullName evidence="2">Uncharacterized protein</fullName>
    </submittedName>
</protein>
<dbReference type="AlphaFoldDB" id="A0A1S6XXY4"/>